<evidence type="ECO:0000313" key="2">
    <source>
        <dbReference type="EMBL" id="KAK7684438.1"/>
    </source>
</evidence>
<comment type="caution">
    <text evidence="2">The sequence shown here is derived from an EMBL/GenBank/DDBJ whole genome shotgun (WGS) entry which is preliminary data.</text>
</comment>
<reference evidence="2 3" key="1">
    <citation type="submission" date="2022-09" db="EMBL/GenBank/DDBJ databases">
        <authorList>
            <person name="Palmer J.M."/>
        </authorList>
    </citation>
    <scope>NUCLEOTIDE SEQUENCE [LARGE SCALE GENOMIC DNA]</scope>
    <source>
        <strain evidence="2 3">DSM 7382</strain>
    </source>
</reference>
<accession>A0AAW0G3C9</accession>
<feature type="compositionally biased region" description="Basic residues" evidence="1">
    <location>
        <begin position="1"/>
        <end position="13"/>
    </location>
</feature>
<feature type="compositionally biased region" description="Pro residues" evidence="1">
    <location>
        <begin position="26"/>
        <end position="39"/>
    </location>
</feature>
<feature type="compositionally biased region" description="Basic residues" evidence="1">
    <location>
        <begin position="40"/>
        <end position="53"/>
    </location>
</feature>
<evidence type="ECO:0000313" key="3">
    <source>
        <dbReference type="Proteomes" id="UP001385951"/>
    </source>
</evidence>
<organism evidence="2 3">
    <name type="scientific">Cerrena zonata</name>
    <dbReference type="NCBI Taxonomy" id="2478898"/>
    <lineage>
        <taxon>Eukaryota</taxon>
        <taxon>Fungi</taxon>
        <taxon>Dikarya</taxon>
        <taxon>Basidiomycota</taxon>
        <taxon>Agaricomycotina</taxon>
        <taxon>Agaricomycetes</taxon>
        <taxon>Polyporales</taxon>
        <taxon>Cerrenaceae</taxon>
        <taxon>Cerrena</taxon>
    </lineage>
</organism>
<gene>
    <name evidence="2" type="ORF">QCA50_012385</name>
</gene>
<proteinExistence type="predicted"/>
<dbReference type="AlphaFoldDB" id="A0AAW0G3C9"/>
<dbReference type="Proteomes" id="UP001385951">
    <property type="component" value="Unassembled WGS sequence"/>
</dbReference>
<feature type="region of interest" description="Disordered" evidence="1">
    <location>
        <begin position="1"/>
        <end position="91"/>
    </location>
</feature>
<feature type="compositionally biased region" description="Basic residues" evidence="1">
    <location>
        <begin position="62"/>
        <end position="75"/>
    </location>
</feature>
<protein>
    <submittedName>
        <fullName evidence="2">Uncharacterized protein</fullName>
    </submittedName>
</protein>
<evidence type="ECO:0000256" key="1">
    <source>
        <dbReference type="SAM" id="MobiDB-lite"/>
    </source>
</evidence>
<name>A0AAW0G3C9_9APHY</name>
<dbReference type="EMBL" id="JASBNA010000025">
    <property type="protein sequence ID" value="KAK7684438.1"/>
    <property type="molecule type" value="Genomic_DNA"/>
</dbReference>
<keyword evidence="3" id="KW-1185">Reference proteome</keyword>
<sequence>MARIKQLKKRQRILNRIIVKKEASEPPKPPKVPKPSPKPPSHRMTTRAGAKRKAAPEPAVHVTKKRKAPAVKTRKVEKSSSTPPTPDPRKRQLIEFSNAELQMAKYINELAVSRNPFLCIWLPDSRDSYVLVVRRSDGNGNLPVFRYLPRPRAFPTCYRCSPLRQPTPAWGHPSCQIPRWYSPITQQGDTRASASCQRKGYSYQEISFVPSAR</sequence>